<dbReference type="OrthoDB" id="9769602at2"/>
<keyword evidence="3" id="KW-0489">Methyltransferase</keyword>
<gene>
    <name evidence="3" type="ORF">EDD39_7085</name>
</gene>
<evidence type="ECO:0000256" key="1">
    <source>
        <dbReference type="SAM" id="MobiDB-lite"/>
    </source>
</evidence>
<dbReference type="CDD" id="cd02440">
    <property type="entry name" value="AdoMet_MTases"/>
    <property type="match status" value="1"/>
</dbReference>
<sequence length="318" mass="34079">MRRATAEQRSTRAVREEAAREEAVREEVGREEPVREEPVRFSGVREVVRYNWPLYAAGCLAAGAGLALSHRLPRPAAALARAGAAAAAALLTSSTAATWWVYDRSELRTFDWLEELLPAGPGEHLVLSSGLDEAGRPVAARWPQHPQTVVDLYDPALMTEGSIRRARRHVPPAPRTLPGRPDHLPAATGTTDTVLAVFAAHELRRTGDRHELFAECARVLRPGGRLVLVEHLRDAANTAVYGPGAQHFFPRRTWLRAAAGAGLHLVAQRRIGGLVTAFVFAAPPATTPPAATATATATTTATTLASDSPAPTGKRLAP</sequence>
<comment type="caution">
    <text evidence="3">The sequence shown here is derived from an EMBL/GenBank/DDBJ whole genome shotgun (WGS) entry which is preliminary data.</text>
</comment>
<dbReference type="AlphaFoldDB" id="A0A8G1X8B3"/>
<reference evidence="3 4" key="1">
    <citation type="submission" date="2018-11" db="EMBL/GenBank/DDBJ databases">
        <title>Sequencing the genomes of 1000 actinobacteria strains.</title>
        <authorList>
            <person name="Klenk H.-P."/>
        </authorList>
    </citation>
    <scope>NUCLEOTIDE SEQUENCE [LARGE SCALE GENOMIC DNA]</scope>
    <source>
        <strain evidence="3 4">DSM 44780</strain>
    </source>
</reference>
<organism evidence="3 4">
    <name type="scientific">Kitasatospora cineracea</name>
    <dbReference type="NCBI Taxonomy" id="88074"/>
    <lineage>
        <taxon>Bacteria</taxon>
        <taxon>Bacillati</taxon>
        <taxon>Actinomycetota</taxon>
        <taxon>Actinomycetes</taxon>
        <taxon>Kitasatosporales</taxon>
        <taxon>Streptomycetaceae</taxon>
        <taxon>Kitasatospora</taxon>
    </lineage>
</organism>
<keyword evidence="3" id="KW-0808">Transferase</keyword>
<evidence type="ECO:0000259" key="2">
    <source>
        <dbReference type="Pfam" id="PF08241"/>
    </source>
</evidence>
<evidence type="ECO:0000313" key="3">
    <source>
        <dbReference type="EMBL" id="ROR35427.1"/>
    </source>
</evidence>
<dbReference type="RefSeq" id="WP_123563668.1">
    <property type="nucleotide sequence ID" value="NZ_RJVJ01000003.1"/>
</dbReference>
<feature type="domain" description="Methyltransferase type 11" evidence="2">
    <location>
        <begin position="160"/>
        <end position="228"/>
    </location>
</feature>
<feature type="region of interest" description="Disordered" evidence="1">
    <location>
        <begin position="287"/>
        <end position="318"/>
    </location>
</feature>
<feature type="region of interest" description="Disordered" evidence="1">
    <location>
        <begin position="1"/>
        <end position="30"/>
    </location>
</feature>
<evidence type="ECO:0000313" key="4">
    <source>
        <dbReference type="Proteomes" id="UP000267408"/>
    </source>
</evidence>
<accession>A0A8G1X8B3</accession>
<dbReference type="GO" id="GO:0032259">
    <property type="term" value="P:methylation"/>
    <property type="evidence" value="ECO:0007669"/>
    <property type="project" value="UniProtKB-KW"/>
</dbReference>
<proteinExistence type="predicted"/>
<name>A0A8G1X8B3_9ACTN</name>
<dbReference type="EMBL" id="RJVJ01000003">
    <property type="protein sequence ID" value="ROR35427.1"/>
    <property type="molecule type" value="Genomic_DNA"/>
</dbReference>
<dbReference type="InterPro" id="IPR029063">
    <property type="entry name" value="SAM-dependent_MTases_sf"/>
</dbReference>
<dbReference type="GO" id="GO:0008757">
    <property type="term" value="F:S-adenosylmethionine-dependent methyltransferase activity"/>
    <property type="evidence" value="ECO:0007669"/>
    <property type="project" value="InterPro"/>
</dbReference>
<dbReference type="Proteomes" id="UP000267408">
    <property type="component" value="Unassembled WGS sequence"/>
</dbReference>
<dbReference type="Pfam" id="PF08241">
    <property type="entry name" value="Methyltransf_11"/>
    <property type="match status" value="1"/>
</dbReference>
<feature type="compositionally biased region" description="Low complexity" evidence="1">
    <location>
        <begin position="287"/>
        <end position="312"/>
    </location>
</feature>
<dbReference type="InterPro" id="IPR013216">
    <property type="entry name" value="Methyltransf_11"/>
</dbReference>
<protein>
    <submittedName>
        <fullName evidence="3">Methyltransferase family protein</fullName>
    </submittedName>
</protein>
<dbReference type="Gene3D" id="3.40.50.150">
    <property type="entry name" value="Vaccinia Virus protein VP39"/>
    <property type="match status" value="1"/>
</dbReference>
<dbReference type="SUPFAM" id="SSF53335">
    <property type="entry name" value="S-adenosyl-L-methionine-dependent methyltransferases"/>
    <property type="match status" value="1"/>
</dbReference>